<feature type="transmembrane region" description="Helical" evidence="6">
    <location>
        <begin position="269"/>
        <end position="287"/>
    </location>
</feature>
<feature type="region of interest" description="Disordered" evidence="5">
    <location>
        <begin position="1"/>
        <end position="21"/>
    </location>
</feature>
<proteinExistence type="predicted"/>
<dbReference type="InterPro" id="IPR000620">
    <property type="entry name" value="EamA_dom"/>
</dbReference>
<keyword evidence="9" id="KW-1185">Reference proteome</keyword>
<evidence type="ECO:0000256" key="6">
    <source>
        <dbReference type="SAM" id="Phobius"/>
    </source>
</evidence>
<keyword evidence="3 6" id="KW-1133">Transmembrane helix</keyword>
<feature type="transmembrane region" description="Helical" evidence="6">
    <location>
        <begin position="208"/>
        <end position="227"/>
    </location>
</feature>
<reference evidence="8 9" key="1">
    <citation type="submission" date="2016-07" db="EMBL/GenBank/DDBJ databases">
        <title>Pervasive Adenine N6-methylation of Active Genes in Fungi.</title>
        <authorList>
            <consortium name="DOE Joint Genome Institute"/>
            <person name="Mondo S.J."/>
            <person name="Dannebaum R.O."/>
            <person name="Kuo R.C."/>
            <person name="Labutti K."/>
            <person name="Haridas S."/>
            <person name="Kuo A."/>
            <person name="Salamov A."/>
            <person name="Ahrendt S.R."/>
            <person name="Lipzen A."/>
            <person name="Sullivan W."/>
            <person name="Andreopoulos W.B."/>
            <person name="Clum A."/>
            <person name="Lindquist E."/>
            <person name="Daum C."/>
            <person name="Ramamoorthy G.K."/>
            <person name="Gryganskyi A."/>
            <person name="Culley D."/>
            <person name="Magnuson J.K."/>
            <person name="James T.Y."/>
            <person name="O'Malley M.A."/>
            <person name="Stajich J.E."/>
            <person name="Spatafora J.W."/>
            <person name="Visel A."/>
            <person name="Grigoriev I.V."/>
        </authorList>
    </citation>
    <scope>NUCLEOTIDE SEQUENCE [LARGE SCALE GENOMIC DNA]</scope>
    <source>
        <strain evidence="8 9">NRRL 3301</strain>
    </source>
</reference>
<feature type="transmembrane region" description="Helical" evidence="6">
    <location>
        <begin position="28"/>
        <end position="50"/>
    </location>
</feature>
<dbReference type="Proteomes" id="UP000242146">
    <property type="component" value="Unassembled WGS sequence"/>
</dbReference>
<gene>
    <name evidence="8" type="ORF">DM01DRAFT_1350092</name>
</gene>
<name>A0A1X2G2N5_9FUNG</name>
<evidence type="ECO:0000259" key="7">
    <source>
        <dbReference type="Pfam" id="PF00892"/>
    </source>
</evidence>
<dbReference type="STRING" id="101127.A0A1X2G2N5"/>
<comment type="subcellular location">
    <subcellularLocation>
        <location evidence="1">Membrane</location>
        <topology evidence="1">Multi-pass membrane protein</topology>
    </subcellularLocation>
</comment>
<evidence type="ECO:0000313" key="9">
    <source>
        <dbReference type="Proteomes" id="UP000242146"/>
    </source>
</evidence>
<dbReference type="InterPro" id="IPR037185">
    <property type="entry name" value="EmrE-like"/>
</dbReference>
<dbReference type="OrthoDB" id="306876at2759"/>
<dbReference type="SUPFAM" id="SSF103481">
    <property type="entry name" value="Multidrug resistance efflux transporter EmrE"/>
    <property type="match status" value="2"/>
</dbReference>
<feature type="transmembrane region" description="Helical" evidence="6">
    <location>
        <begin position="176"/>
        <end position="196"/>
    </location>
</feature>
<feature type="domain" description="EamA" evidence="7">
    <location>
        <begin position="29"/>
        <end position="156"/>
    </location>
</feature>
<sequence length="678" mass="76247">MAGDERTPLLAPPVTTNDTTQQEKKKELFGLLIMTLSALGFSVMSLLVSITGKSFPSFEIVFARSIVQAVLGLAGCAWLKINPLGNPKIRPWLAFRGLAGAVGLALFFYSLTHLPLADATGPVFTAILASIVLHEPFTLFDMGCACVSFVGIIFVSKPNFIFGGQDGSNASGWDRLFAILCALIGAVMSAFAYVTVRRIGKGAHFMVHVVYFGIISTFISALGLFLWQDYVPPSDKNDYVGLVLVGVAAFIGQCLLNKGLQLAPAGKATLCRNVDVVFAFLFGILILGEYPDAYSITGATLIAGATTTLGLHKCFLFLFLMQLYQSSLYLLLLLIAQIAATSPTVSSNDVSVEPPVESYLGYLKRQIVNVNVNELQVNHGKRLPILCSLDDYYYVFAHVLPHKLKTIIIERTADLHTPPDHIGRHELFYHKLHSLPASIQQQALRARFQLEQYLRQVPVPIDDLLAQHQLAWDDLGHRVQRFLNLIEEKYHSNDLQTPDLQLAWNDYHSDINTILRQQVANYDSWKSMTDKGFVQVATTFGPLRQVVEAIYIDALDQSVRALNAFSRQNSDLYLAWLDTFWTQVQLTMTDDRQPSTTLSVHEFVQTCQDRLDQITQQRPSLSKVRYDVDQTWRHVVQDISYSRWQWLYWTDLWQQIKVHIKKRTKAFIRALDQLVPDE</sequence>
<organism evidence="8 9">
    <name type="scientific">Hesseltinella vesiculosa</name>
    <dbReference type="NCBI Taxonomy" id="101127"/>
    <lineage>
        <taxon>Eukaryota</taxon>
        <taxon>Fungi</taxon>
        <taxon>Fungi incertae sedis</taxon>
        <taxon>Mucoromycota</taxon>
        <taxon>Mucoromycotina</taxon>
        <taxon>Mucoromycetes</taxon>
        <taxon>Mucorales</taxon>
        <taxon>Cunninghamellaceae</taxon>
        <taxon>Hesseltinella</taxon>
    </lineage>
</organism>
<evidence type="ECO:0000256" key="5">
    <source>
        <dbReference type="SAM" id="MobiDB-lite"/>
    </source>
</evidence>
<evidence type="ECO:0000256" key="4">
    <source>
        <dbReference type="ARBA" id="ARBA00023136"/>
    </source>
</evidence>
<feature type="transmembrane region" description="Helical" evidence="6">
    <location>
        <begin position="93"/>
        <end position="110"/>
    </location>
</feature>
<evidence type="ECO:0000256" key="2">
    <source>
        <dbReference type="ARBA" id="ARBA00022692"/>
    </source>
</evidence>
<keyword evidence="4 6" id="KW-0472">Membrane</keyword>
<dbReference type="PANTHER" id="PTHR22911">
    <property type="entry name" value="ACYL-MALONYL CONDENSING ENZYME-RELATED"/>
    <property type="match status" value="1"/>
</dbReference>
<dbReference type="GO" id="GO:0016020">
    <property type="term" value="C:membrane"/>
    <property type="evidence" value="ECO:0007669"/>
    <property type="project" value="UniProtKB-SubCell"/>
</dbReference>
<evidence type="ECO:0000256" key="1">
    <source>
        <dbReference type="ARBA" id="ARBA00004141"/>
    </source>
</evidence>
<feature type="domain" description="EamA" evidence="7">
    <location>
        <begin position="177"/>
        <end position="306"/>
    </location>
</feature>
<dbReference type="Pfam" id="PF00892">
    <property type="entry name" value="EamA"/>
    <property type="match status" value="2"/>
</dbReference>
<accession>A0A1X2G2N5</accession>
<keyword evidence="2 6" id="KW-0812">Transmembrane</keyword>
<comment type="caution">
    <text evidence="8">The sequence shown here is derived from an EMBL/GenBank/DDBJ whole genome shotgun (WGS) entry which is preliminary data.</text>
</comment>
<evidence type="ECO:0000313" key="8">
    <source>
        <dbReference type="EMBL" id="ORX43074.1"/>
    </source>
</evidence>
<protein>
    <recommendedName>
        <fullName evidence="7">EamA domain-containing protein</fullName>
    </recommendedName>
</protein>
<dbReference type="AlphaFoldDB" id="A0A1X2G2N5"/>
<feature type="transmembrane region" description="Helical" evidence="6">
    <location>
        <begin position="239"/>
        <end position="257"/>
    </location>
</feature>
<feature type="transmembrane region" description="Helical" evidence="6">
    <location>
        <begin position="138"/>
        <end position="156"/>
    </location>
</feature>
<evidence type="ECO:0000256" key="3">
    <source>
        <dbReference type="ARBA" id="ARBA00022989"/>
    </source>
</evidence>
<dbReference type="PANTHER" id="PTHR22911:SF6">
    <property type="entry name" value="SOLUTE CARRIER FAMILY 35 MEMBER G1"/>
    <property type="match status" value="1"/>
</dbReference>
<dbReference type="EMBL" id="MCGT01000058">
    <property type="protein sequence ID" value="ORX43074.1"/>
    <property type="molecule type" value="Genomic_DNA"/>
</dbReference>
<feature type="transmembrane region" description="Helical" evidence="6">
    <location>
        <begin position="62"/>
        <end position="81"/>
    </location>
</feature>